<feature type="domain" description="ABC transporter" evidence="9">
    <location>
        <begin position="4"/>
        <end position="237"/>
    </location>
</feature>
<dbReference type="CDD" id="cd03216">
    <property type="entry name" value="ABC_Carb_Monos_I"/>
    <property type="match status" value="1"/>
</dbReference>
<keyword evidence="7" id="KW-1278">Translocase</keyword>
<dbReference type="AlphaFoldDB" id="A0A433UTM6"/>
<keyword evidence="5" id="KW-0547">Nucleotide-binding</keyword>
<dbReference type="Pfam" id="PF00005">
    <property type="entry name" value="ABC_tran"/>
    <property type="match status" value="2"/>
</dbReference>
<dbReference type="PROSITE" id="PS00211">
    <property type="entry name" value="ABC_TRANSPORTER_1"/>
    <property type="match status" value="1"/>
</dbReference>
<dbReference type="InterPro" id="IPR027417">
    <property type="entry name" value="P-loop_NTPase"/>
</dbReference>
<dbReference type="SMART" id="SM00382">
    <property type="entry name" value="AAA"/>
    <property type="match status" value="1"/>
</dbReference>
<evidence type="ECO:0000256" key="5">
    <source>
        <dbReference type="ARBA" id="ARBA00022741"/>
    </source>
</evidence>
<dbReference type="GO" id="GO:0005886">
    <property type="term" value="C:plasma membrane"/>
    <property type="evidence" value="ECO:0007669"/>
    <property type="project" value="UniProtKB-SubCell"/>
</dbReference>
<dbReference type="PROSITE" id="PS50893">
    <property type="entry name" value="ABC_TRANSPORTER_2"/>
    <property type="match status" value="2"/>
</dbReference>
<protein>
    <submittedName>
        <fullName evidence="10">Sugar ABC transporter ATP-binding protein</fullName>
    </submittedName>
</protein>
<evidence type="ECO:0000256" key="1">
    <source>
        <dbReference type="ARBA" id="ARBA00004202"/>
    </source>
</evidence>
<keyword evidence="11" id="KW-1185">Reference proteome</keyword>
<evidence type="ECO:0000256" key="4">
    <source>
        <dbReference type="ARBA" id="ARBA00022737"/>
    </source>
</evidence>
<dbReference type="FunFam" id="3.40.50.300:FF:000127">
    <property type="entry name" value="Ribose import ATP-binding protein RbsA"/>
    <property type="match status" value="1"/>
</dbReference>
<dbReference type="PANTHER" id="PTHR43790">
    <property type="entry name" value="CARBOHYDRATE TRANSPORT ATP-BINDING PROTEIN MG119-RELATED"/>
    <property type="match status" value="1"/>
</dbReference>
<dbReference type="CDD" id="cd03215">
    <property type="entry name" value="ABC_Carb_Monos_II"/>
    <property type="match status" value="1"/>
</dbReference>
<evidence type="ECO:0000313" key="11">
    <source>
        <dbReference type="Proteomes" id="UP000276103"/>
    </source>
</evidence>
<dbReference type="InterPro" id="IPR003593">
    <property type="entry name" value="AAA+_ATPase"/>
</dbReference>
<comment type="caution">
    <text evidence="10">The sequence shown here is derived from an EMBL/GenBank/DDBJ whole genome shotgun (WGS) entry which is preliminary data.</text>
</comment>
<proteinExistence type="predicted"/>
<dbReference type="GO" id="GO:0016887">
    <property type="term" value="F:ATP hydrolysis activity"/>
    <property type="evidence" value="ECO:0007669"/>
    <property type="project" value="InterPro"/>
</dbReference>
<dbReference type="Proteomes" id="UP000276103">
    <property type="component" value="Unassembled WGS sequence"/>
</dbReference>
<dbReference type="OrthoDB" id="9771863at2"/>
<dbReference type="RefSeq" id="WP_127053694.1">
    <property type="nucleotide sequence ID" value="NZ_RSCM01000005.1"/>
</dbReference>
<gene>
    <name evidence="10" type="ORF">DSM107003_18780</name>
</gene>
<keyword evidence="8" id="KW-0472">Membrane</keyword>
<accession>A0A433UTM6</accession>
<keyword evidence="4" id="KW-0677">Repeat</keyword>
<evidence type="ECO:0000259" key="9">
    <source>
        <dbReference type="PROSITE" id="PS50893"/>
    </source>
</evidence>
<evidence type="ECO:0000256" key="2">
    <source>
        <dbReference type="ARBA" id="ARBA00022448"/>
    </source>
</evidence>
<organism evidence="10 11">
    <name type="scientific">Trichormus variabilis SAG 1403-4b</name>
    <dbReference type="NCBI Taxonomy" id="447716"/>
    <lineage>
        <taxon>Bacteria</taxon>
        <taxon>Bacillati</taxon>
        <taxon>Cyanobacteriota</taxon>
        <taxon>Cyanophyceae</taxon>
        <taxon>Nostocales</taxon>
        <taxon>Nostocaceae</taxon>
        <taxon>Trichormus</taxon>
    </lineage>
</organism>
<sequence>MIYLQLENITKSFGSFIANDNINLTVKSGKIHGILGENGAGKTTLMNIISGFYQPDSGNIYLENKPVKINSPREAIKLGIGMIYQHFMLVPQLTVTENIILGTESKWRLNLPQKQQEITNLSQLYQLEINPNAKIEDLPVGIQQRVEILKVLYRGAKLLILDEPTAVLTPQQVLSLITILRQLANNGNTIIFISHKLEEVINLCDTVTVLRRGKAVATINTQNTTSQQLAELMVGREVVLNLQKYPVSLGKLLLSVENLQVTDDRGVNAVKNVSFQLREGEILGIAGVDGNGQREIADAIAGLRTIKQGKIEYNSAINKDIKIGYIPEDRQKMGLILQFNIGENLILKAFKKLPFSRHFLLQKQAIKNNAELAMQAFDIRINSEDVQVSQLSGGNQQKVVLARELAGEPSLIIAMQPTRGLDVGATEVVHRKLLAERERGAAILYISTELEEVMAISDRIAVMYKGEFIDILDTQTATIEEIGLLMGGSTIQRSKN</sequence>
<dbReference type="InterPro" id="IPR050107">
    <property type="entry name" value="ABC_carbohydrate_import_ATPase"/>
</dbReference>
<keyword evidence="3" id="KW-1003">Cell membrane</keyword>
<reference evidence="10 11" key="1">
    <citation type="journal article" date="2019" name="Genome Biol. Evol.">
        <title>Day and night: Metabolic profiles and evolutionary relationships of six axenic non-marine cyanobacteria.</title>
        <authorList>
            <person name="Will S.E."/>
            <person name="Henke P."/>
            <person name="Boedeker C."/>
            <person name="Huang S."/>
            <person name="Brinkmann H."/>
            <person name="Rohde M."/>
            <person name="Jarek M."/>
            <person name="Friedl T."/>
            <person name="Seufert S."/>
            <person name="Schumacher M."/>
            <person name="Overmann J."/>
            <person name="Neumann-Schaal M."/>
            <person name="Petersen J."/>
        </authorList>
    </citation>
    <scope>NUCLEOTIDE SEQUENCE [LARGE SCALE GENOMIC DNA]</scope>
    <source>
        <strain evidence="10 11">SAG 1403-4b</strain>
    </source>
</reference>
<dbReference type="GO" id="GO:0005524">
    <property type="term" value="F:ATP binding"/>
    <property type="evidence" value="ECO:0007669"/>
    <property type="project" value="UniProtKB-KW"/>
</dbReference>
<evidence type="ECO:0000256" key="3">
    <source>
        <dbReference type="ARBA" id="ARBA00022475"/>
    </source>
</evidence>
<evidence type="ECO:0000256" key="6">
    <source>
        <dbReference type="ARBA" id="ARBA00022840"/>
    </source>
</evidence>
<dbReference type="SUPFAM" id="SSF52540">
    <property type="entry name" value="P-loop containing nucleoside triphosphate hydrolases"/>
    <property type="match status" value="2"/>
</dbReference>
<dbReference type="EMBL" id="RSCM01000005">
    <property type="protein sequence ID" value="RUS97137.1"/>
    <property type="molecule type" value="Genomic_DNA"/>
</dbReference>
<dbReference type="PANTHER" id="PTHR43790:SF4">
    <property type="entry name" value="GUANOSINE IMPORT ATP-BINDING PROTEIN NUPO"/>
    <property type="match status" value="1"/>
</dbReference>
<comment type="subcellular location">
    <subcellularLocation>
        <location evidence="1">Cell membrane</location>
        <topology evidence="1">Peripheral membrane protein</topology>
    </subcellularLocation>
</comment>
<feature type="domain" description="ABC transporter" evidence="9">
    <location>
        <begin position="254"/>
        <end position="490"/>
    </location>
</feature>
<evidence type="ECO:0000256" key="7">
    <source>
        <dbReference type="ARBA" id="ARBA00022967"/>
    </source>
</evidence>
<dbReference type="InterPro" id="IPR003439">
    <property type="entry name" value="ABC_transporter-like_ATP-bd"/>
</dbReference>
<keyword evidence="2" id="KW-0813">Transport</keyword>
<evidence type="ECO:0000256" key="8">
    <source>
        <dbReference type="ARBA" id="ARBA00023136"/>
    </source>
</evidence>
<dbReference type="Gene3D" id="3.40.50.300">
    <property type="entry name" value="P-loop containing nucleotide triphosphate hydrolases"/>
    <property type="match status" value="2"/>
</dbReference>
<keyword evidence="6 10" id="KW-0067">ATP-binding</keyword>
<name>A0A433UTM6_ANAVA</name>
<evidence type="ECO:0000313" key="10">
    <source>
        <dbReference type="EMBL" id="RUS97137.1"/>
    </source>
</evidence>
<dbReference type="InterPro" id="IPR017871">
    <property type="entry name" value="ABC_transporter-like_CS"/>
</dbReference>